<reference evidence="2 3" key="1">
    <citation type="submission" date="2019-07" db="EMBL/GenBank/DDBJ databases">
        <title>Draft genome assembly of a fouling barnacle, Amphibalanus amphitrite (Darwin, 1854): The first reference genome for Thecostraca.</title>
        <authorList>
            <person name="Kim W."/>
        </authorList>
    </citation>
    <scope>NUCLEOTIDE SEQUENCE [LARGE SCALE GENOMIC DNA]</scope>
    <source>
        <strain evidence="2">SNU_AA5</strain>
        <tissue evidence="2">Soma without cirri and trophi</tissue>
    </source>
</reference>
<dbReference type="CDD" id="cd00170">
    <property type="entry name" value="SEC14"/>
    <property type="match status" value="1"/>
</dbReference>
<protein>
    <submittedName>
        <fullName evidence="2">Clavesin-2</fullName>
    </submittedName>
</protein>
<dbReference type="Pfam" id="PF03765">
    <property type="entry name" value="CRAL_TRIO_N"/>
    <property type="match status" value="1"/>
</dbReference>
<dbReference type="SUPFAM" id="SSF46938">
    <property type="entry name" value="CRAL/TRIO N-terminal domain"/>
    <property type="match status" value="1"/>
</dbReference>
<keyword evidence="3" id="KW-1185">Reference proteome</keyword>
<evidence type="ECO:0000313" key="2">
    <source>
        <dbReference type="EMBL" id="KAF0304911.1"/>
    </source>
</evidence>
<dbReference type="SMART" id="SM01100">
    <property type="entry name" value="CRAL_TRIO_N"/>
    <property type="match status" value="1"/>
</dbReference>
<dbReference type="GO" id="GO:1902936">
    <property type="term" value="F:phosphatidylinositol bisphosphate binding"/>
    <property type="evidence" value="ECO:0007669"/>
    <property type="project" value="TreeGrafter"/>
</dbReference>
<accession>A0A6A4WS13</accession>
<dbReference type="PRINTS" id="PR00180">
    <property type="entry name" value="CRETINALDHBP"/>
</dbReference>
<dbReference type="InterPro" id="IPR001251">
    <property type="entry name" value="CRAL-TRIO_dom"/>
</dbReference>
<dbReference type="Gene3D" id="1.10.8.20">
    <property type="entry name" value="N-terminal domain of phosphatidylinositol transfer protein sec14p"/>
    <property type="match status" value="1"/>
</dbReference>
<dbReference type="EMBL" id="VIIS01000797">
    <property type="protein sequence ID" value="KAF0304911.1"/>
    <property type="molecule type" value="Genomic_DNA"/>
</dbReference>
<evidence type="ECO:0000259" key="1">
    <source>
        <dbReference type="PROSITE" id="PS50191"/>
    </source>
</evidence>
<dbReference type="Proteomes" id="UP000440578">
    <property type="component" value="Unassembled WGS sequence"/>
</dbReference>
<gene>
    <name evidence="2" type="primary">Clvs2_0</name>
    <name evidence="2" type="ORF">FJT64_023364</name>
</gene>
<feature type="domain" description="CRAL-TRIO" evidence="1">
    <location>
        <begin position="152"/>
        <end position="313"/>
    </location>
</feature>
<dbReference type="SMART" id="SM00516">
    <property type="entry name" value="SEC14"/>
    <property type="match status" value="1"/>
</dbReference>
<dbReference type="InterPro" id="IPR011074">
    <property type="entry name" value="CRAL/TRIO_N_dom"/>
</dbReference>
<dbReference type="OrthoDB" id="7837562at2759"/>
<sequence length="326" mass="36719">MTICLEVGHKVESVSPPSLAGPSQWLTGSAGRLCRYERRPPDLTGPCRLTDPMSEYAEYADLWRQAGRPPAEGEPDPDPVTGAEEAVRRLRALTHTRHDVVYLDTSDEYLLRFLRARKMRVSAAFELLTGCTLYRRDNPLLFGSFNAHSPPVRAALRDGFPGVLEQRDGRGRTVLLVFAAGWDPDRYPLTAIYRAILLTLDRLIEDVENQISGFVMVVDFSQFSLRQSKSVSPKMLRLMVNGLQDCYPARFGGVHFVSQPWYVEAMLSVIRPFLKEKVKDKIYTHGNNLSALYHHVSRRILPAELGGDGPAHDTQRWADLMIRGPS</sequence>
<dbReference type="Pfam" id="PF00650">
    <property type="entry name" value="CRAL_TRIO"/>
    <property type="match status" value="1"/>
</dbReference>
<dbReference type="PANTHER" id="PTHR10174">
    <property type="entry name" value="ALPHA-TOCOPHEROL TRANSFER PROTEIN-RELATED"/>
    <property type="match status" value="1"/>
</dbReference>
<dbReference type="InterPro" id="IPR036273">
    <property type="entry name" value="CRAL/TRIO_N_dom_sf"/>
</dbReference>
<dbReference type="AlphaFoldDB" id="A0A6A4WS13"/>
<dbReference type="Gene3D" id="3.40.525.10">
    <property type="entry name" value="CRAL-TRIO lipid binding domain"/>
    <property type="match status" value="1"/>
</dbReference>
<organism evidence="2 3">
    <name type="scientific">Amphibalanus amphitrite</name>
    <name type="common">Striped barnacle</name>
    <name type="synonym">Balanus amphitrite</name>
    <dbReference type="NCBI Taxonomy" id="1232801"/>
    <lineage>
        <taxon>Eukaryota</taxon>
        <taxon>Metazoa</taxon>
        <taxon>Ecdysozoa</taxon>
        <taxon>Arthropoda</taxon>
        <taxon>Crustacea</taxon>
        <taxon>Multicrustacea</taxon>
        <taxon>Cirripedia</taxon>
        <taxon>Thoracica</taxon>
        <taxon>Thoracicalcarea</taxon>
        <taxon>Balanomorpha</taxon>
        <taxon>Balanoidea</taxon>
        <taxon>Balanidae</taxon>
        <taxon>Amphibalaninae</taxon>
        <taxon>Amphibalanus</taxon>
    </lineage>
</organism>
<comment type="caution">
    <text evidence="2">The sequence shown here is derived from an EMBL/GenBank/DDBJ whole genome shotgun (WGS) entry which is preliminary data.</text>
</comment>
<dbReference type="GO" id="GO:0016020">
    <property type="term" value="C:membrane"/>
    <property type="evidence" value="ECO:0007669"/>
    <property type="project" value="TreeGrafter"/>
</dbReference>
<proteinExistence type="predicted"/>
<name>A0A6A4WS13_AMPAM</name>
<dbReference type="PROSITE" id="PS50191">
    <property type="entry name" value="CRAL_TRIO"/>
    <property type="match status" value="1"/>
</dbReference>
<dbReference type="InterPro" id="IPR036865">
    <property type="entry name" value="CRAL-TRIO_dom_sf"/>
</dbReference>
<dbReference type="PANTHER" id="PTHR10174:SF231">
    <property type="entry name" value="CLAVESIN-2-LIKE PROTEIN"/>
    <property type="match status" value="1"/>
</dbReference>
<dbReference type="SUPFAM" id="SSF52087">
    <property type="entry name" value="CRAL/TRIO domain"/>
    <property type="match status" value="1"/>
</dbReference>
<evidence type="ECO:0000313" key="3">
    <source>
        <dbReference type="Proteomes" id="UP000440578"/>
    </source>
</evidence>